<sequence length="175" mass="19310">MRGSWDALLRAAKAARRTAILTNTDLIISENGHIRRIKPADLQESASADDGSNPVTAPDACENPRPSRSPSHDRSEDMNLPDAIDAHVRVLPAHLQREALDFIAYLEKRYHIEGMDVPRLTTSAFIERFAGCLGDDFPDEIDDADLPGDAPRDLLEWAAFKGKLPRLPGREACVS</sequence>
<protein>
    <recommendedName>
        <fullName evidence="4">DUF2281 domain-containing protein</fullName>
    </recommendedName>
</protein>
<proteinExistence type="predicted"/>
<dbReference type="EMBL" id="JADJOT010000012">
    <property type="protein sequence ID" value="MBK7956441.1"/>
    <property type="molecule type" value="Genomic_DNA"/>
</dbReference>
<evidence type="ECO:0008006" key="4">
    <source>
        <dbReference type="Google" id="ProtNLM"/>
    </source>
</evidence>
<accession>A0A935W5G6</accession>
<evidence type="ECO:0000313" key="3">
    <source>
        <dbReference type="Proteomes" id="UP000706151"/>
    </source>
</evidence>
<dbReference type="Proteomes" id="UP000706151">
    <property type="component" value="Unassembled WGS sequence"/>
</dbReference>
<evidence type="ECO:0000256" key="1">
    <source>
        <dbReference type="SAM" id="MobiDB-lite"/>
    </source>
</evidence>
<gene>
    <name evidence="2" type="ORF">IPK02_22225</name>
</gene>
<feature type="region of interest" description="Disordered" evidence="1">
    <location>
        <begin position="43"/>
        <end position="78"/>
    </location>
</feature>
<organism evidence="2 3">
    <name type="scientific">Candidatus Accumulibacter affinis</name>
    <dbReference type="NCBI Taxonomy" id="2954384"/>
    <lineage>
        <taxon>Bacteria</taxon>
        <taxon>Pseudomonadati</taxon>
        <taxon>Pseudomonadota</taxon>
        <taxon>Betaproteobacteria</taxon>
        <taxon>Candidatus Accumulibacter</taxon>
    </lineage>
</organism>
<reference evidence="2 3" key="1">
    <citation type="submission" date="2020-10" db="EMBL/GenBank/DDBJ databases">
        <title>Connecting structure to function with the recovery of over 1000 high-quality activated sludge metagenome-assembled genomes encoding full-length rRNA genes using long-read sequencing.</title>
        <authorList>
            <person name="Singleton C.M."/>
            <person name="Petriglieri F."/>
            <person name="Kristensen J.M."/>
            <person name="Kirkegaard R.H."/>
            <person name="Michaelsen T.Y."/>
            <person name="Andersen M.H."/>
            <person name="Karst S.M."/>
            <person name="Dueholm M.S."/>
            <person name="Nielsen P.H."/>
            <person name="Albertsen M."/>
        </authorList>
    </citation>
    <scope>NUCLEOTIDE SEQUENCE [LARGE SCALE GENOMIC DNA]</scope>
    <source>
        <strain evidence="2">Fred_18-Q3-R57-64_BAT3C.720</strain>
    </source>
</reference>
<name>A0A935W5G6_9PROT</name>
<dbReference type="AlphaFoldDB" id="A0A935W5G6"/>
<evidence type="ECO:0000313" key="2">
    <source>
        <dbReference type="EMBL" id="MBK7956441.1"/>
    </source>
</evidence>
<comment type="caution">
    <text evidence="2">The sequence shown here is derived from an EMBL/GenBank/DDBJ whole genome shotgun (WGS) entry which is preliminary data.</text>
</comment>